<dbReference type="Gene3D" id="3.40.710.10">
    <property type="entry name" value="DD-peptidase/beta-lactamase superfamily"/>
    <property type="match status" value="1"/>
</dbReference>
<dbReference type="RefSeq" id="WP_144989954.1">
    <property type="nucleotide sequence ID" value="NZ_VNJK01000001.1"/>
</dbReference>
<dbReference type="InterPro" id="IPR012338">
    <property type="entry name" value="Beta-lactam/transpept-like"/>
</dbReference>
<dbReference type="OrthoDB" id="9770183at2"/>
<accession>A0A559J0P3</accession>
<proteinExistence type="predicted"/>
<dbReference type="Proteomes" id="UP000318102">
    <property type="component" value="Unassembled WGS sequence"/>
</dbReference>
<keyword evidence="3" id="KW-1185">Reference proteome</keyword>
<gene>
    <name evidence="2" type="ORF">FPZ44_10525</name>
</gene>
<dbReference type="PANTHER" id="PTHR43283:SF3">
    <property type="entry name" value="BETA-LACTAMASE FAMILY PROTEIN (AFU_ORTHOLOGUE AFUA_5G07500)"/>
    <property type="match status" value="1"/>
</dbReference>
<reference evidence="2 3" key="1">
    <citation type="submission" date="2019-07" db="EMBL/GenBank/DDBJ databases">
        <authorList>
            <person name="Kim J."/>
        </authorList>
    </citation>
    <scope>NUCLEOTIDE SEQUENCE [LARGE SCALE GENOMIC DNA]</scope>
    <source>
        <strain evidence="2 3">N4</strain>
    </source>
</reference>
<evidence type="ECO:0000313" key="3">
    <source>
        <dbReference type="Proteomes" id="UP000318102"/>
    </source>
</evidence>
<dbReference type="InterPro" id="IPR050789">
    <property type="entry name" value="Diverse_Enzym_Activities"/>
</dbReference>
<sequence length="398" mass="43847">MSKQVWSQAGLERLQAVVAAQVEQGALPGVVYAVSRQGESHFEAIGTMEVAGERPMTRDAIFRLASLTKPVSAVATMILVEQGRLKLDDAIDRWLPELSERRVLVHPDGPIDQTVPAKRSITVRDLLTLRLGIGLVLKAPGSTPIQRAMEEAGIAPGPHRPVLPPDEWLMRLGSLPLIYHPGDEWMYETGSEILGILIARASGRSLEGFMREQIFEPLQMKDTAFGVSAEQVHRLPTSYMTNWETGGLAIHDEPSSSRWLAPSIFNSGASGLVSTVDDYFAFYHMLMNKGDFEGERILSASSVEMMTSDQLTLSQRVANRFILNEGGSWGLGVGIAVESTRWFEKGSFGWNGGTGTSAYIDPENEMIGILLTQRMMDSAEPTPIFDDFWTHVYKAIPN</sequence>
<dbReference type="AlphaFoldDB" id="A0A559J0P3"/>
<evidence type="ECO:0000313" key="2">
    <source>
        <dbReference type="EMBL" id="TVX93450.1"/>
    </source>
</evidence>
<comment type="caution">
    <text evidence="2">The sequence shown here is derived from an EMBL/GenBank/DDBJ whole genome shotgun (WGS) entry which is preliminary data.</text>
</comment>
<dbReference type="SUPFAM" id="SSF56601">
    <property type="entry name" value="beta-lactamase/transpeptidase-like"/>
    <property type="match status" value="1"/>
</dbReference>
<evidence type="ECO:0000259" key="1">
    <source>
        <dbReference type="Pfam" id="PF00144"/>
    </source>
</evidence>
<organism evidence="2 3">
    <name type="scientific">Paenibacillus agilis</name>
    <dbReference type="NCBI Taxonomy" id="3020863"/>
    <lineage>
        <taxon>Bacteria</taxon>
        <taxon>Bacillati</taxon>
        <taxon>Bacillota</taxon>
        <taxon>Bacilli</taxon>
        <taxon>Bacillales</taxon>
        <taxon>Paenibacillaceae</taxon>
        <taxon>Paenibacillus</taxon>
    </lineage>
</organism>
<name>A0A559J0P3_9BACL</name>
<dbReference type="InterPro" id="IPR001466">
    <property type="entry name" value="Beta-lactam-related"/>
</dbReference>
<dbReference type="EMBL" id="VNJK01000001">
    <property type="protein sequence ID" value="TVX93450.1"/>
    <property type="molecule type" value="Genomic_DNA"/>
</dbReference>
<dbReference type="Pfam" id="PF00144">
    <property type="entry name" value="Beta-lactamase"/>
    <property type="match status" value="1"/>
</dbReference>
<feature type="domain" description="Beta-lactamase-related" evidence="1">
    <location>
        <begin position="15"/>
        <end position="376"/>
    </location>
</feature>
<protein>
    <submittedName>
        <fullName evidence="2">Beta-lactamase family protein</fullName>
    </submittedName>
</protein>
<dbReference type="PANTHER" id="PTHR43283">
    <property type="entry name" value="BETA-LACTAMASE-RELATED"/>
    <property type="match status" value="1"/>
</dbReference>